<keyword evidence="1" id="KW-0472">Membrane</keyword>
<comment type="caution">
    <text evidence="2">The sequence shown here is derived from an EMBL/GenBank/DDBJ whole genome shotgun (WGS) entry which is preliminary data.</text>
</comment>
<organism evidence="2 3">
    <name type="scientific">Loxostege sticticalis</name>
    <name type="common">Beet webworm moth</name>
    <dbReference type="NCBI Taxonomy" id="481309"/>
    <lineage>
        <taxon>Eukaryota</taxon>
        <taxon>Metazoa</taxon>
        <taxon>Ecdysozoa</taxon>
        <taxon>Arthropoda</taxon>
        <taxon>Hexapoda</taxon>
        <taxon>Insecta</taxon>
        <taxon>Pterygota</taxon>
        <taxon>Neoptera</taxon>
        <taxon>Endopterygota</taxon>
        <taxon>Lepidoptera</taxon>
        <taxon>Glossata</taxon>
        <taxon>Ditrysia</taxon>
        <taxon>Pyraloidea</taxon>
        <taxon>Crambidae</taxon>
        <taxon>Pyraustinae</taxon>
        <taxon>Loxostege</taxon>
    </lineage>
</organism>
<keyword evidence="3" id="KW-1185">Reference proteome</keyword>
<keyword evidence="1" id="KW-0812">Transmembrane</keyword>
<feature type="transmembrane region" description="Helical" evidence="1">
    <location>
        <begin position="162"/>
        <end position="185"/>
    </location>
</feature>
<feature type="transmembrane region" description="Helical" evidence="1">
    <location>
        <begin position="217"/>
        <end position="239"/>
    </location>
</feature>
<dbReference type="PANTHER" id="PTHR12242:SF49">
    <property type="entry name" value="HEADBUTT, ISOFORM E"/>
    <property type="match status" value="1"/>
</dbReference>
<reference evidence="2 3" key="1">
    <citation type="submission" date="2024-06" db="EMBL/GenBank/DDBJ databases">
        <title>A chromosome-level genome assembly of beet webworm, Loxostege sticticalis.</title>
        <authorList>
            <person name="Zhang Y."/>
        </authorList>
    </citation>
    <scope>NUCLEOTIDE SEQUENCE [LARGE SCALE GENOMIC DNA]</scope>
    <source>
        <strain evidence="2">AQ026</strain>
        <tissue evidence="2">Whole body</tissue>
    </source>
</reference>
<sequence length="369" mass="41349">MQSHLLKTSRNTNQTHCFRFKNSNEKRTASSCLNAWGYACVQTLCVGTVTLRLPFLPARMKLPKFDIILVAVFTAMQKKACKPATLARMWQASRRALHLDHAPAHHFACCQWQSSLAPCTSYLVYRWLLFITVVSTGIASFVCQRLPPRYEGPKVELNYFKWFIYFTNWGFLMIALQAGLALAVVHRYRSQKTFINPCEDDDALMPRRSRTPLLCRAYWLAQNVATDLAFVITLIYWTLVHDPKIHDINALNLLVHGGNSLAMICEILVTAHPIRAAHALYGVGAGIAYGLFSAVYWACGGTDRFGMPAIYPALDWNKPGSAFGFVALCAVVLLLAHAFATCLALLRARVAARFRPARAQADRLTLPTH</sequence>
<feature type="transmembrane region" description="Helical" evidence="1">
    <location>
        <begin position="251"/>
        <end position="271"/>
    </location>
</feature>
<feature type="transmembrane region" description="Helical" evidence="1">
    <location>
        <begin position="322"/>
        <end position="346"/>
    </location>
</feature>
<dbReference type="InterPro" id="IPR049352">
    <property type="entry name" value="Rost"/>
</dbReference>
<dbReference type="PANTHER" id="PTHR12242">
    <property type="entry name" value="OS02G0130600 PROTEIN-RELATED"/>
    <property type="match status" value="1"/>
</dbReference>
<evidence type="ECO:0000313" key="2">
    <source>
        <dbReference type="EMBL" id="KAL0901310.1"/>
    </source>
</evidence>
<accession>A0ABR3IJT7</accession>
<dbReference type="Proteomes" id="UP001549920">
    <property type="component" value="Unassembled WGS sequence"/>
</dbReference>
<dbReference type="EMBL" id="JBEUOH010000002">
    <property type="protein sequence ID" value="KAL0901310.1"/>
    <property type="molecule type" value="Genomic_DNA"/>
</dbReference>
<gene>
    <name evidence="2" type="ORF">ABMA27_006597</name>
</gene>
<name>A0ABR3IJT7_LOXSC</name>
<feature type="transmembrane region" description="Helical" evidence="1">
    <location>
        <begin position="278"/>
        <end position="298"/>
    </location>
</feature>
<evidence type="ECO:0000256" key="1">
    <source>
        <dbReference type="SAM" id="Phobius"/>
    </source>
</evidence>
<protein>
    <recommendedName>
        <fullName evidence="4">Protein rolling stone-like</fullName>
    </recommendedName>
</protein>
<keyword evidence="1" id="KW-1133">Transmembrane helix</keyword>
<evidence type="ECO:0008006" key="4">
    <source>
        <dbReference type="Google" id="ProtNLM"/>
    </source>
</evidence>
<feature type="transmembrane region" description="Helical" evidence="1">
    <location>
        <begin position="123"/>
        <end position="142"/>
    </location>
</feature>
<evidence type="ECO:0000313" key="3">
    <source>
        <dbReference type="Proteomes" id="UP001549920"/>
    </source>
</evidence>
<proteinExistence type="predicted"/>
<dbReference type="Pfam" id="PF21534">
    <property type="entry name" value="Rost"/>
    <property type="match status" value="1"/>
</dbReference>